<evidence type="ECO:0000313" key="4">
    <source>
        <dbReference type="Proteomes" id="UP000241954"/>
    </source>
</evidence>
<proteinExistence type="predicted"/>
<dbReference type="STRING" id="56192.UB38_16315"/>
<dbReference type="AlphaFoldDB" id="A0A0D8P5I4"/>
<organism evidence="1 4">
    <name type="scientific">Photobacterium iliopiscarium</name>
    <dbReference type="NCBI Taxonomy" id="56192"/>
    <lineage>
        <taxon>Bacteria</taxon>
        <taxon>Pseudomonadati</taxon>
        <taxon>Pseudomonadota</taxon>
        <taxon>Gammaproteobacteria</taxon>
        <taxon>Vibrionales</taxon>
        <taxon>Vibrionaceae</taxon>
        <taxon>Photobacterium</taxon>
    </lineage>
</organism>
<dbReference type="GeneID" id="93550221"/>
<dbReference type="Pfam" id="PF08921">
    <property type="entry name" value="DUF1904"/>
    <property type="match status" value="1"/>
</dbReference>
<dbReference type="EMBL" id="PYLW01000026">
    <property type="protein sequence ID" value="PSV91510.1"/>
    <property type="molecule type" value="Genomic_DNA"/>
</dbReference>
<evidence type="ECO:0000313" key="3">
    <source>
        <dbReference type="Proteomes" id="UP000241190"/>
    </source>
</evidence>
<dbReference type="SUPFAM" id="SSF55331">
    <property type="entry name" value="Tautomerase/MIF"/>
    <property type="match status" value="1"/>
</dbReference>
<keyword evidence="3" id="KW-1185">Reference proteome</keyword>
<dbReference type="Proteomes" id="UP000241954">
    <property type="component" value="Unassembled WGS sequence"/>
</dbReference>
<gene>
    <name evidence="1" type="ORF">C9I88_17410</name>
    <name evidence="2" type="ORF">C9J52_16550</name>
</gene>
<dbReference type="OrthoDB" id="5587545at2"/>
<evidence type="ECO:0000313" key="1">
    <source>
        <dbReference type="EMBL" id="PSV91510.1"/>
    </source>
</evidence>
<sequence length="111" mass="12671">MPHLRFRAIAFDTVKHLSTSLVDDLQPLMKCPREDFTLEHIPASFIFDGEVSDAYPFVEVFWFDRGQEIQDLVAETITVAVRKAVADINQDVAVIFTALTASMYYDNGKHY</sequence>
<dbReference type="EMBL" id="PYOP01000033">
    <property type="protein sequence ID" value="PSW92828.1"/>
    <property type="molecule type" value="Genomic_DNA"/>
</dbReference>
<protein>
    <submittedName>
        <fullName evidence="1">DUF1904 domain-containing protein</fullName>
    </submittedName>
</protein>
<comment type="caution">
    <text evidence="1">The sequence shown here is derived from an EMBL/GenBank/DDBJ whole genome shotgun (WGS) entry which is preliminary data.</text>
</comment>
<reference evidence="1 4" key="1">
    <citation type="submission" date="2018-01" db="EMBL/GenBank/DDBJ databases">
        <title>Whole genome sequencing of Histamine producing bacteria.</title>
        <authorList>
            <person name="Butler K."/>
        </authorList>
    </citation>
    <scope>NUCLEOTIDE SEQUENCE [LARGE SCALE GENOMIC DNA]</scope>
    <source>
        <strain evidence="2 3">ATCC 51761</strain>
        <strain evidence="1 4">NCIMB 13481</strain>
    </source>
</reference>
<accession>A0A0D8P5I4</accession>
<dbReference type="InterPro" id="IPR015017">
    <property type="entry name" value="DUF1904"/>
</dbReference>
<dbReference type="Gene3D" id="3.30.429.10">
    <property type="entry name" value="Macrophage Migration Inhibitory Factor"/>
    <property type="match status" value="1"/>
</dbReference>
<dbReference type="Proteomes" id="UP000241190">
    <property type="component" value="Unassembled WGS sequence"/>
</dbReference>
<dbReference type="InterPro" id="IPR014347">
    <property type="entry name" value="Tautomerase/MIF_sf"/>
</dbReference>
<name>A0A0D8P5I4_9GAMM</name>
<dbReference type="RefSeq" id="WP_045038188.1">
    <property type="nucleotide sequence ID" value="NZ_JZSR01000035.1"/>
</dbReference>
<evidence type="ECO:0000313" key="2">
    <source>
        <dbReference type="EMBL" id="PSW92828.1"/>
    </source>
</evidence>